<dbReference type="HOGENOM" id="CLU_2668077_0_0_10"/>
<dbReference type="EMBL" id="ACVA01000031">
    <property type="protein sequence ID" value="EEX18804.1"/>
    <property type="molecule type" value="Genomic_DNA"/>
</dbReference>
<proteinExistence type="predicted"/>
<dbReference type="RefSeq" id="WP_004383000.1">
    <property type="nucleotide sequence ID" value="NZ_GG698713.1"/>
</dbReference>
<dbReference type="AlphaFoldDB" id="C9MP01"/>
<keyword evidence="2" id="KW-1185">Reference proteome</keyword>
<reference evidence="1 2" key="1">
    <citation type="submission" date="2009-09" db="EMBL/GenBank/DDBJ databases">
        <authorList>
            <person name="Weinstock G."/>
            <person name="Sodergren E."/>
            <person name="Clifton S."/>
            <person name="Fulton L."/>
            <person name="Fulton B."/>
            <person name="Courtney L."/>
            <person name="Fronick C."/>
            <person name="Harrison M."/>
            <person name="Strong C."/>
            <person name="Farmer C."/>
            <person name="Delahaunty K."/>
            <person name="Markovic C."/>
            <person name="Hall O."/>
            <person name="Minx P."/>
            <person name="Tomlinson C."/>
            <person name="Mitreva M."/>
            <person name="Nelson J."/>
            <person name="Hou S."/>
            <person name="Wollam A."/>
            <person name="Pepin K.H."/>
            <person name="Johnson M."/>
            <person name="Bhonagiri V."/>
            <person name="Nash W.E."/>
            <person name="Warren W."/>
            <person name="Chinwalla A."/>
            <person name="Mardis E.R."/>
            <person name="Wilson R.K."/>
        </authorList>
    </citation>
    <scope>NUCLEOTIDE SEQUENCE [LARGE SCALE GENOMIC DNA]</scope>
    <source>
        <strain evidence="1 2">F0319</strain>
    </source>
</reference>
<name>C9MP01_9BACT</name>
<organism evidence="1 2">
    <name type="scientific">Prevotella veroralis F0319</name>
    <dbReference type="NCBI Taxonomy" id="649761"/>
    <lineage>
        <taxon>Bacteria</taxon>
        <taxon>Pseudomonadati</taxon>
        <taxon>Bacteroidota</taxon>
        <taxon>Bacteroidia</taxon>
        <taxon>Bacteroidales</taxon>
        <taxon>Prevotellaceae</taxon>
        <taxon>Prevotella</taxon>
    </lineage>
</organism>
<dbReference type="Proteomes" id="UP000003327">
    <property type="component" value="Unassembled WGS sequence"/>
</dbReference>
<evidence type="ECO:0000313" key="2">
    <source>
        <dbReference type="Proteomes" id="UP000003327"/>
    </source>
</evidence>
<comment type="caution">
    <text evidence="1">The sequence shown here is derived from an EMBL/GenBank/DDBJ whole genome shotgun (WGS) entry which is preliminary data.</text>
</comment>
<accession>C9MP01</accession>
<evidence type="ECO:0000313" key="1">
    <source>
        <dbReference type="EMBL" id="EEX18804.1"/>
    </source>
</evidence>
<sequence>MKETPSSIERRRLFVFSLAVLDSEAPPRYTPTDVLSVCKQHHSLPSPYGEGAGVRLSFAYDDSTQSRDRRPRLSA</sequence>
<gene>
    <name evidence="1" type="ORF">HMPREF0973_01339</name>
</gene>
<protein>
    <submittedName>
        <fullName evidence="1">Uncharacterized protein</fullName>
    </submittedName>
</protein>